<evidence type="ECO:0000313" key="2">
    <source>
        <dbReference type="EMBL" id="MBR0599770.1"/>
    </source>
</evidence>
<name>A0A8J8B4X0_9FIRM</name>
<reference evidence="2" key="1">
    <citation type="submission" date="2021-04" db="EMBL/GenBank/DDBJ databases">
        <title>Sinoanaerobacter chloroacetimidivorans sp. nov., an obligate anaerobic bacterium isolated from anaerobic sludge.</title>
        <authorList>
            <person name="Bao Y."/>
        </authorList>
    </citation>
    <scope>NUCLEOTIDE SEQUENCE</scope>
    <source>
        <strain evidence="2">BAD-6</strain>
    </source>
</reference>
<reference evidence="2" key="2">
    <citation type="submission" date="2021-04" db="EMBL/GenBank/DDBJ databases">
        <authorList>
            <person name="Liu J."/>
        </authorList>
    </citation>
    <scope>NUCLEOTIDE SEQUENCE</scope>
    <source>
        <strain evidence="2">BAD-6</strain>
    </source>
</reference>
<evidence type="ECO:0000259" key="1">
    <source>
        <dbReference type="Pfam" id="PF13408"/>
    </source>
</evidence>
<gene>
    <name evidence="2" type="ORF">KCX82_17945</name>
</gene>
<proteinExistence type="predicted"/>
<feature type="domain" description="Recombinase zinc beta ribbon" evidence="1">
    <location>
        <begin position="42"/>
        <end position="93"/>
    </location>
</feature>
<sequence length="96" mass="11048">MGIISKEKFFETVCEIRNRKRNINNSDGDIKTSGKKYNGQNLLANILVCEECGASFRRRIERGKVVYRCATRMDKGREACENSPTIEESWIKEELA</sequence>
<dbReference type="Proteomes" id="UP000675664">
    <property type="component" value="Unassembled WGS sequence"/>
</dbReference>
<dbReference type="AlphaFoldDB" id="A0A8J8B4X0"/>
<evidence type="ECO:0000313" key="3">
    <source>
        <dbReference type="Proteomes" id="UP000675664"/>
    </source>
</evidence>
<keyword evidence="3" id="KW-1185">Reference proteome</keyword>
<dbReference type="Pfam" id="PF13408">
    <property type="entry name" value="Zn_ribbon_recom"/>
    <property type="match status" value="1"/>
</dbReference>
<comment type="caution">
    <text evidence="2">The sequence shown here is derived from an EMBL/GenBank/DDBJ whole genome shotgun (WGS) entry which is preliminary data.</text>
</comment>
<dbReference type="InterPro" id="IPR025827">
    <property type="entry name" value="Zn_ribbon_recom_dom"/>
</dbReference>
<dbReference type="RefSeq" id="WP_227019897.1">
    <property type="nucleotide sequence ID" value="NZ_JAGSND010000016.1"/>
</dbReference>
<organism evidence="2 3">
    <name type="scientific">Sinanaerobacter chloroacetimidivorans</name>
    <dbReference type="NCBI Taxonomy" id="2818044"/>
    <lineage>
        <taxon>Bacteria</taxon>
        <taxon>Bacillati</taxon>
        <taxon>Bacillota</taxon>
        <taxon>Clostridia</taxon>
        <taxon>Peptostreptococcales</taxon>
        <taxon>Anaerovoracaceae</taxon>
        <taxon>Sinanaerobacter</taxon>
    </lineage>
</organism>
<protein>
    <submittedName>
        <fullName evidence="2">Zinc ribbon domain-containing protein</fullName>
    </submittedName>
</protein>
<accession>A0A8J8B4X0</accession>
<dbReference type="EMBL" id="JAGSND010000016">
    <property type="protein sequence ID" value="MBR0599770.1"/>
    <property type="molecule type" value="Genomic_DNA"/>
</dbReference>